<dbReference type="Gene3D" id="3.40.50.1820">
    <property type="entry name" value="alpha/beta hydrolase"/>
    <property type="match status" value="1"/>
</dbReference>
<dbReference type="NCBIfam" id="TIGR01392">
    <property type="entry name" value="homoserO_Ac_trn"/>
    <property type="match status" value="1"/>
</dbReference>
<dbReference type="GO" id="GO:0004414">
    <property type="term" value="F:homoserine O-acetyltransferase activity"/>
    <property type="evidence" value="ECO:0007669"/>
    <property type="project" value="TreeGrafter"/>
</dbReference>
<feature type="region of interest" description="Disordered" evidence="2">
    <location>
        <begin position="48"/>
        <end position="90"/>
    </location>
</feature>
<dbReference type="GO" id="GO:0006535">
    <property type="term" value="P:cysteine biosynthetic process from serine"/>
    <property type="evidence" value="ECO:0007669"/>
    <property type="project" value="TreeGrafter"/>
</dbReference>
<name>A0A507CUP7_9FUNG</name>
<dbReference type="GO" id="GO:0009092">
    <property type="term" value="P:homoserine metabolic process"/>
    <property type="evidence" value="ECO:0007669"/>
    <property type="project" value="TreeGrafter"/>
</dbReference>
<dbReference type="Pfam" id="PF00561">
    <property type="entry name" value="Abhydrolase_1"/>
    <property type="match status" value="1"/>
</dbReference>
<dbReference type="SUPFAM" id="SSF53474">
    <property type="entry name" value="alpha/beta-Hydrolases"/>
    <property type="match status" value="1"/>
</dbReference>
<evidence type="ECO:0000313" key="5">
    <source>
        <dbReference type="Proteomes" id="UP000320475"/>
    </source>
</evidence>
<dbReference type="AlphaFoldDB" id="A0A507CUP7"/>
<sequence>MASAGRNGGLSRLLSSSLDAARDYSQTSKTGASTVDLSQLRHQARPLLLHPSSSRNGRVFGSDNQTTSSPIRTPQQSTNPHVSAQRPISTSNKGLEFPCLEKNVEREKSLDGGPEPSYENLVTGYETYRHLSPFYTVYGGVLPEFQLAYETWGRLNENKDNVILLHTGLSASSHAKSHGKNMNAGWWENFIGPGHALDTNKFLIICTNVLGGCYGSTGPASLDPSCSERYATRFPIITIFDMIRAQFRLLDHLGIKNLYASVGASMGGMQSLAAGALFPDRVGRIVSISAAARSHPYSIALRHTQRQVLMSDPHWNKGFYYKGIPPHVGMKLSRQIATITYRSGPEWEKRFGRRRARPNELPALCPDYLIETYLDHQGERWCLQYDPNSFLYISKAMDMFDMSGPLPSDPNVDSEYRKRIRGDVGSNACPVICLPENTSLESESSLYLAGADINQQQVMKRLVEGLSPTRHIPTLVLGVQSDLLFPVWQQREVADALRQGGNRHVTYYELDAEYGHDTFLIDLVGVGGAVKGHLENVHIGM</sequence>
<feature type="domain" description="AB hydrolase-1" evidence="3">
    <location>
        <begin position="162"/>
        <end position="520"/>
    </location>
</feature>
<dbReference type="HAMAP" id="MF_00296">
    <property type="entry name" value="MetX_acyltransf"/>
    <property type="match status" value="1"/>
</dbReference>
<accession>A0A507CUP7</accession>
<dbReference type="InterPro" id="IPR008220">
    <property type="entry name" value="HAT_MetX-like"/>
</dbReference>
<evidence type="ECO:0000313" key="4">
    <source>
        <dbReference type="EMBL" id="TPX42761.1"/>
    </source>
</evidence>
<dbReference type="PANTHER" id="PTHR32268">
    <property type="entry name" value="HOMOSERINE O-ACETYLTRANSFERASE"/>
    <property type="match status" value="1"/>
</dbReference>
<evidence type="ECO:0000256" key="1">
    <source>
        <dbReference type="ARBA" id="ARBA00006886"/>
    </source>
</evidence>
<feature type="compositionally biased region" description="Polar residues" evidence="2">
    <location>
        <begin position="51"/>
        <end position="90"/>
    </location>
</feature>
<dbReference type="GO" id="GO:0009001">
    <property type="term" value="F:serine O-acetyltransferase activity"/>
    <property type="evidence" value="ECO:0007669"/>
    <property type="project" value="TreeGrafter"/>
</dbReference>
<dbReference type="NCBIfam" id="NF001209">
    <property type="entry name" value="PRK00175.1"/>
    <property type="match status" value="1"/>
</dbReference>
<evidence type="ECO:0000256" key="2">
    <source>
        <dbReference type="SAM" id="MobiDB-lite"/>
    </source>
</evidence>
<gene>
    <name evidence="4" type="primary">MET2</name>
    <name evidence="4" type="ORF">SeLEV6574_g05432</name>
</gene>
<dbReference type="InterPro" id="IPR029058">
    <property type="entry name" value="AB_hydrolase_fold"/>
</dbReference>
<keyword evidence="4" id="KW-0808">Transferase</keyword>
<dbReference type="GO" id="GO:0009086">
    <property type="term" value="P:methionine biosynthetic process"/>
    <property type="evidence" value="ECO:0007669"/>
    <property type="project" value="TreeGrafter"/>
</dbReference>
<comment type="caution">
    <text evidence="4">The sequence shown here is derived from an EMBL/GenBank/DDBJ whole genome shotgun (WGS) entry which is preliminary data.</text>
</comment>
<dbReference type="GO" id="GO:0005739">
    <property type="term" value="C:mitochondrion"/>
    <property type="evidence" value="ECO:0007669"/>
    <property type="project" value="TreeGrafter"/>
</dbReference>
<dbReference type="InterPro" id="IPR000073">
    <property type="entry name" value="AB_hydrolase_1"/>
</dbReference>
<dbReference type="Proteomes" id="UP000320475">
    <property type="component" value="Unassembled WGS sequence"/>
</dbReference>
<dbReference type="OrthoDB" id="444135at2759"/>
<organism evidence="4 5">
    <name type="scientific">Synchytrium endobioticum</name>
    <dbReference type="NCBI Taxonomy" id="286115"/>
    <lineage>
        <taxon>Eukaryota</taxon>
        <taxon>Fungi</taxon>
        <taxon>Fungi incertae sedis</taxon>
        <taxon>Chytridiomycota</taxon>
        <taxon>Chytridiomycota incertae sedis</taxon>
        <taxon>Chytridiomycetes</taxon>
        <taxon>Synchytriales</taxon>
        <taxon>Synchytriaceae</taxon>
        <taxon>Synchytrium</taxon>
    </lineage>
</organism>
<dbReference type="PANTHER" id="PTHR32268:SF16">
    <property type="entry name" value="SERINE O-SUCCINYLTRANSFERASE"/>
    <property type="match status" value="1"/>
</dbReference>
<evidence type="ECO:0000259" key="3">
    <source>
        <dbReference type="Pfam" id="PF00561"/>
    </source>
</evidence>
<dbReference type="EMBL" id="QEAM01000255">
    <property type="protein sequence ID" value="TPX42761.1"/>
    <property type="molecule type" value="Genomic_DNA"/>
</dbReference>
<protein>
    <submittedName>
        <fullName evidence="4">Homoserine O-acetyltransferase</fullName>
    </submittedName>
</protein>
<reference evidence="4 5" key="1">
    <citation type="journal article" date="2019" name="Sci. Rep.">
        <title>Comparative genomics of chytrid fungi reveal insights into the obligate biotrophic and pathogenic lifestyle of Synchytrium endobioticum.</title>
        <authorList>
            <person name="van de Vossenberg B.T.L.H."/>
            <person name="Warris S."/>
            <person name="Nguyen H.D.T."/>
            <person name="van Gent-Pelzer M.P.E."/>
            <person name="Joly D.L."/>
            <person name="van de Geest H.C."/>
            <person name="Bonants P.J.M."/>
            <person name="Smith D.S."/>
            <person name="Levesque C.A."/>
            <person name="van der Lee T.A.J."/>
        </authorList>
    </citation>
    <scope>NUCLEOTIDE SEQUENCE [LARGE SCALE GENOMIC DNA]</scope>
    <source>
        <strain evidence="4 5">LEV6574</strain>
    </source>
</reference>
<dbReference type="VEuPathDB" id="FungiDB:SeMB42_g05242"/>
<proteinExistence type="inferred from homology"/>
<comment type="similarity">
    <text evidence="1">Belongs to the AB hydrolase superfamily. MetX family.</text>
</comment>